<dbReference type="GO" id="GO:0010044">
    <property type="term" value="P:response to aluminum ion"/>
    <property type="evidence" value="ECO:0007669"/>
    <property type="project" value="InterPro"/>
</dbReference>
<dbReference type="EMBL" id="JBBNAG010000008">
    <property type="protein sequence ID" value="KAK9111016.1"/>
    <property type="molecule type" value="Genomic_DNA"/>
</dbReference>
<comment type="caution">
    <text evidence="12">The sequence shown here is derived from an EMBL/GenBank/DDBJ whole genome shotgun (WGS) entry which is preliminary data.</text>
</comment>
<feature type="domain" description="C2H2-type" evidence="11">
    <location>
        <begin position="180"/>
        <end position="207"/>
    </location>
</feature>
<evidence type="ECO:0000256" key="3">
    <source>
        <dbReference type="ARBA" id="ARBA00022737"/>
    </source>
</evidence>
<evidence type="ECO:0000256" key="8">
    <source>
        <dbReference type="ARBA" id="ARBA00023242"/>
    </source>
</evidence>
<dbReference type="Pfam" id="PF23115">
    <property type="entry name" value="zf-C2H2_STOP2_3rd"/>
    <property type="match status" value="1"/>
</dbReference>
<sequence length="392" mass="43633">MDSESGEKISLASSSDPQTPLSNLSELSRKMDSLQQFLAQSVDRQTLLGQDQMDMISSEITSAIHQIFVNGAALLSSSCPKPTDLTSRADRTARSSSQTVEQSKESADAKKNRSRSESNVLDLTSNRSSFTILSESSSDAMNLKLNVLDFVEEETENEIDDGECEIVEIGAVDLLAEHVHVCDVCGKGFKRDANLRMHMRAHGNEYKTVEALAKPASSTVSRRRIRFSCPFQGCNRNKLHKKFRPLKSAFCVKNHFKRSHCPKMYSCHICNKKCFSVVADLKSHVRHCGESKWRCSCGTTFSRKDKLFGHIALFEGHMPAVDDDDKLKGPPMVLEESVDAQLSAEICGNNGSDVGFFDRVLEGFNSIGELYFDDVFGSPRLNKGMQDLYEML</sequence>
<reference evidence="12 13" key="1">
    <citation type="submission" date="2024-01" db="EMBL/GenBank/DDBJ databases">
        <title>Genome assemblies of Stephania.</title>
        <authorList>
            <person name="Yang L."/>
        </authorList>
    </citation>
    <scope>NUCLEOTIDE SEQUENCE [LARGE SCALE GENOMIC DNA]</scope>
    <source>
        <strain evidence="12">JXDWG</strain>
        <tissue evidence="12">Leaf</tissue>
    </source>
</reference>
<keyword evidence="8" id="KW-0539">Nucleus</keyword>
<keyword evidence="4 9" id="KW-0863">Zinc-finger</keyword>
<dbReference type="SMART" id="SM00355">
    <property type="entry name" value="ZnF_C2H2"/>
    <property type="match status" value="3"/>
</dbReference>
<evidence type="ECO:0000256" key="10">
    <source>
        <dbReference type="SAM" id="MobiDB-lite"/>
    </source>
</evidence>
<proteinExistence type="predicted"/>
<keyword evidence="13" id="KW-1185">Reference proteome</keyword>
<comment type="subcellular location">
    <subcellularLocation>
        <location evidence="1">Nucleus</location>
    </subcellularLocation>
</comment>
<dbReference type="InterPro" id="IPR013087">
    <property type="entry name" value="Znf_C2H2_type"/>
</dbReference>
<accession>A0AAP0IA18</accession>
<keyword evidence="6" id="KW-0805">Transcription regulation</keyword>
<evidence type="ECO:0000313" key="12">
    <source>
        <dbReference type="EMBL" id="KAK9111016.1"/>
    </source>
</evidence>
<dbReference type="PANTHER" id="PTHR46352:SF14">
    <property type="entry name" value="PROTEIN SENSITIVE TO PROTON RHIZOTOXICITY 2-LIKE"/>
    <property type="match status" value="1"/>
</dbReference>
<evidence type="ECO:0000259" key="11">
    <source>
        <dbReference type="PROSITE" id="PS50157"/>
    </source>
</evidence>
<dbReference type="InterPro" id="IPR044300">
    <property type="entry name" value="STOP1/2"/>
</dbReference>
<dbReference type="PROSITE" id="PS50157">
    <property type="entry name" value="ZINC_FINGER_C2H2_2"/>
    <property type="match status" value="1"/>
</dbReference>
<dbReference type="PANTHER" id="PTHR46352">
    <property type="entry name" value="PROTEIN SENSITIVE TO PROTON RHIZOTOXICITY 1"/>
    <property type="match status" value="1"/>
</dbReference>
<evidence type="ECO:0000256" key="7">
    <source>
        <dbReference type="ARBA" id="ARBA00023163"/>
    </source>
</evidence>
<feature type="compositionally biased region" description="Basic and acidic residues" evidence="10">
    <location>
        <begin position="102"/>
        <end position="116"/>
    </location>
</feature>
<feature type="compositionally biased region" description="Polar residues" evidence="10">
    <location>
        <begin position="11"/>
        <end position="23"/>
    </location>
</feature>
<organism evidence="12 13">
    <name type="scientific">Stephania cephalantha</name>
    <dbReference type="NCBI Taxonomy" id="152367"/>
    <lineage>
        <taxon>Eukaryota</taxon>
        <taxon>Viridiplantae</taxon>
        <taxon>Streptophyta</taxon>
        <taxon>Embryophyta</taxon>
        <taxon>Tracheophyta</taxon>
        <taxon>Spermatophyta</taxon>
        <taxon>Magnoliopsida</taxon>
        <taxon>Ranunculales</taxon>
        <taxon>Menispermaceae</taxon>
        <taxon>Menispermoideae</taxon>
        <taxon>Cissampelideae</taxon>
        <taxon>Stephania</taxon>
    </lineage>
</organism>
<dbReference type="AlphaFoldDB" id="A0AAP0IA18"/>
<keyword evidence="2" id="KW-0479">Metal-binding</keyword>
<evidence type="ECO:0000256" key="6">
    <source>
        <dbReference type="ARBA" id="ARBA00023015"/>
    </source>
</evidence>
<evidence type="ECO:0000256" key="4">
    <source>
        <dbReference type="ARBA" id="ARBA00022771"/>
    </source>
</evidence>
<gene>
    <name evidence="12" type="ORF">Scep_018535</name>
</gene>
<dbReference type="Pfam" id="PF23118">
    <property type="entry name" value="zf-C2H2_STOP2_C"/>
    <property type="match status" value="1"/>
</dbReference>
<name>A0AAP0IA18_9MAGN</name>
<dbReference type="FunFam" id="3.30.160.60:FF:000145">
    <property type="entry name" value="Zinc finger protein 574"/>
    <property type="match status" value="1"/>
</dbReference>
<dbReference type="Gene3D" id="3.30.160.60">
    <property type="entry name" value="Classic Zinc Finger"/>
    <property type="match status" value="2"/>
</dbReference>
<dbReference type="InterPro" id="IPR059161">
    <property type="entry name" value="Znf-C2H2_STOP1/2_3rd"/>
</dbReference>
<dbReference type="GO" id="GO:0005634">
    <property type="term" value="C:nucleus"/>
    <property type="evidence" value="ECO:0007669"/>
    <property type="project" value="UniProtKB-SubCell"/>
</dbReference>
<dbReference type="InterPro" id="IPR058196">
    <property type="entry name" value="zf-C2H2_STOP1/2_C"/>
</dbReference>
<dbReference type="Proteomes" id="UP001419268">
    <property type="component" value="Unassembled WGS sequence"/>
</dbReference>
<evidence type="ECO:0000256" key="9">
    <source>
        <dbReference type="PROSITE-ProRule" id="PRU00042"/>
    </source>
</evidence>
<evidence type="ECO:0000256" key="5">
    <source>
        <dbReference type="ARBA" id="ARBA00022833"/>
    </source>
</evidence>
<dbReference type="SUPFAM" id="SSF57667">
    <property type="entry name" value="beta-beta-alpha zinc fingers"/>
    <property type="match status" value="1"/>
</dbReference>
<dbReference type="GO" id="GO:0008270">
    <property type="term" value="F:zinc ion binding"/>
    <property type="evidence" value="ECO:0007669"/>
    <property type="project" value="UniProtKB-KW"/>
</dbReference>
<keyword evidence="3" id="KW-0677">Repeat</keyword>
<protein>
    <recommendedName>
        <fullName evidence="11">C2H2-type domain-containing protein</fullName>
    </recommendedName>
</protein>
<dbReference type="GO" id="GO:0010447">
    <property type="term" value="P:response to acidic pH"/>
    <property type="evidence" value="ECO:0007669"/>
    <property type="project" value="InterPro"/>
</dbReference>
<evidence type="ECO:0000256" key="1">
    <source>
        <dbReference type="ARBA" id="ARBA00004123"/>
    </source>
</evidence>
<feature type="region of interest" description="Disordered" evidence="10">
    <location>
        <begin position="79"/>
        <end position="120"/>
    </location>
</feature>
<dbReference type="InterPro" id="IPR036236">
    <property type="entry name" value="Znf_C2H2_sf"/>
</dbReference>
<keyword evidence="7" id="KW-0804">Transcription</keyword>
<evidence type="ECO:0000313" key="13">
    <source>
        <dbReference type="Proteomes" id="UP001419268"/>
    </source>
</evidence>
<evidence type="ECO:0000256" key="2">
    <source>
        <dbReference type="ARBA" id="ARBA00022723"/>
    </source>
</evidence>
<dbReference type="PROSITE" id="PS00028">
    <property type="entry name" value="ZINC_FINGER_C2H2_1"/>
    <property type="match status" value="1"/>
</dbReference>
<dbReference type="Pfam" id="PF13912">
    <property type="entry name" value="zf-C2H2_6"/>
    <property type="match status" value="1"/>
</dbReference>
<feature type="region of interest" description="Disordered" evidence="10">
    <location>
        <begin position="1"/>
        <end position="23"/>
    </location>
</feature>
<keyword evidence="5" id="KW-0862">Zinc</keyword>